<dbReference type="PANTHER" id="PTHR24381:SF393">
    <property type="entry name" value="CHROMATIN-LINKED ADAPTOR FOR MSL PROTEINS, ISOFORM B"/>
    <property type="match status" value="1"/>
</dbReference>
<proteinExistence type="predicted"/>
<keyword evidence="3" id="KW-0677">Repeat</keyword>
<dbReference type="SMART" id="SM00355">
    <property type="entry name" value="ZnF_C2H2"/>
    <property type="match status" value="22"/>
</dbReference>
<dbReference type="PROSITE" id="PS00028">
    <property type="entry name" value="ZINC_FINGER_C2H2_1"/>
    <property type="match status" value="14"/>
</dbReference>
<dbReference type="InterPro" id="IPR036236">
    <property type="entry name" value="Znf_C2H2_sf"/>
</dbReference>
<dbReference type="Proteomes" id="UP000005237">
    <property type="component" value="Unassembled WGS sequence"/>
</dbReference>
<evidence type="ECO:0000256" key="7">
    <source>
        <dbReference type="PROSITE-ProRule" id="PRU00042"/>
    </source>
</evidence>
<dbReference type="GO" id="GO:0000981">
    <property type="term" value="F:DNA-binding transcription factor activity, RNA polymerase II-specific"/>
    <property type="evidence" value="ECO:0007669"/>
    <property type="project" value="TreeGrafter"/>
</dbReference>
<reference evidence="9" key="2">
    <citation type="submission" date="2022-06" db="UniProtKB">
        <authorList>
            <consortium name="EnsemblMetazoa"/>
        </authorList>
    </citation>
    <scope>IDENTIFICATION</scope>
    <source>
        <strain evidence="9">DF5081</strain>
    </source>
</reference>
<comment type="subcellular location">
    <subcellularLocation>
        <location evidence="1">Nucleus</location>
    </subcellularLocation>
</comment>
<feature type="domain" description="C2H2-type" evidence="8">
    <location>
        <begin position="473"/>
        <end position="500"/>
    </location>
</feature>
<evidence type="ECO:0000256" key="5">
    <source>
        <dbReference type="ARBA" id="ARBA00022833"/>
    </source>
</evidence>
<sequence>MDYDPSLQYRERHNASWDRIRHENASSVRSEPYLPFNNANYQYNNFLPDQSSLVVNSYIPQDQILGYVPIDNQLVPVDPQTQSIIQDNVEEDETEEDDDVESEVDEEVDCPDIYCMECDTKLEDTSLHTLTTCKSRKKHAKFECTACHKGFNFERNLKVHRVLQHLKAIDFVRGSVCQFCANDEETTRTSFSRFTAYTGHVKLHVKSDFLTCEECSNEFENERDLDRHMRREHSENPYELIFCPKCEKVIPFEESKSHSLIHSAQEAVKTRQAQKQKCTAEKSTSKSKKRKVTVRERKFACPDCPKIFVRPAELARHAMIHVRAQATSCPKWRCAICAKEYSHNAGLLEHKRVAHGNAKKIVCRVCGMVFTKKSNHDRHMLQIHPIDQDSQKRNKFQCADCPTVHNTLGALTRHKRLCHNQTNIKPTKPAPIVERHVCKTCKREFRDRKMLSIHRKMHLMAEYKWRDVQGGERKCDFCEKSFVLRASLIWHMQKHIEEQQTENEQTEPFCAICDLQFYTHQEYRQHLDEQHTVTCGVCQQKFTSRQVYEDHICNRKFARGVLNNQSQGANKVLVCRLCNPPLRLATIRQYKEHRARHIPRKTHLCWTCHKSFRTAQLLSLHAEVHDRQPVQCSHCPQVFHSRVALKQHIRVSHGGDINYQCVVHVDRNMAMSAQSFAEYGLAADHSEQAHRAHSVTEWMEPQENVQIEEQGAQEQYTQMNAMQVAQTGNIEQQPIRCEVCHHMYNNIELLCEHWQGSDTDTDHSYGFVTCPLCELRIRGAADAANHLRSVHLFARPKIFSFIKPMEPDPATALNNSVIAVSSVPSSSSKKAHQCMHCAKVFTRKNDLDRHIKIHTGEKEHECPVCHATFRMKSTLKSHMATHSDEPPGFQCTVCQKAFYEKKTLVVHMRIHTGEQPFKCQYCDLHFRTTAMTRTHEKKCAYDGPHRMIVPDPTAHSSSAFQPQFVAPQAGMNLTITQISSLPQQSLQMSRNSAFNSVHAMGGLGPTSENRIYVITKPISASQYVVIVQKSKPAENSMRDAIDTVSEIKINQLHESTNLSIVLHNDMRLNVNTVKMLQLLADLLADEAFKTRVTVGQPDDYMDEQASELFTIIAHNKTSGASFLRRCDICEVDLPTKRISDAHFYSEDHETAQLMYPSISQQQQPLSSRRDPRAPNQPLAINIDASEFNCKLCGGGFLDMNSLLDHIRRQHDEPVAPPRPVAHTAPIN</sequence>
<evidence type="ECO:0000313" key="9">
    <source>
        <dbReference type="EnsemblMetazoa" id="CJA14704.1"/>
    </source>
</evidence>
<dbReference type="Pfam" id="PF12874">
    <property type="entry name" value="zf-met"/>
    <property type="match status" value="1"/>
</dbReference>
<feature type="domain" description="C2H2-type" evidence="8">
    <location>
        <begin position="860"/>
        <end position="887"/>
    </location>
</feature>
<feature type="domain" description="C2H2-type" evidence="8">
    <location>
        <begin position="630"/>
        <end position="658"/>
    </location>
</feature>
<feature type="domain" description="C2H2-type" evidence="8">
    <location>
        <begin position="603"/>
        <end position="630"/>
    </location>
</feature>
<dbReference type="FunFam" id="3.30.160.60:FF:000086">
    <property type="entry name" value="transcription factor E4F1 isoform X1"/>
    <property type="match status" value="1"/>
</dbReference>
<accession>A0A8R1HXE5</accession>
<dbReference type="FunFam" id="3.30.160.60:FF:000624">
    <property type="entry name" value="zinc finger protein 697"/>
    <property type="match status" value="1"/>
</dbReference>
<evidence type="ECO:0000313" key="10">
    <source>
        <dbReference type="Proteomes" id="UP000005237"/>
    </source>
</evidence>
<dbReference type="GO" id="GO:0005634">
    <property type="term" value="C:nucleus"/>
    <property type="evidence" value="ECO:0007669"/>
    <property type="project" value="UniProtKB-SubCell"/>
</dbReference>
<feature type="domain" description="C2H2-type" evidence="8">
    <location>
        <begin position="436"/>
        <end position="458"/>
    </location>
</feature>
<feature type="domain" description="C2H2-type" evidence="8">
    <location>
        <begin position="832"/>
        <end position="859"/>
    </location>
</feature>
<dbReference type="PROSITE" id="PS50157">
    <property type="entry name" value="ZINC_FINGER_C2H2_2"/>
    <property type="match status" value="13"/>
</dbReference>
<evidence type="ECO:0000259" key="8">
    <source>
        <dbReference type="PROSITE" id="PS50157"/>
    </source>
</evidence>
<dbReference type="EnsemblMetazoa" id="CJA14704.1">
    <property type="protein sequence ID" value="CJA14704.1"/>
    <property type="gene ID" value="WBGene00133908"/>
</dbReference>
<name>A0A8R1HXE5_CAEJA</name>
<protein>
    <recommendedName>
        <fullName evidence="8">C2H2-type domain-containing protein</fullName>
    </recommendedName>
</protein>
<feature type="domain" description="C2H2-type" evidence="8">
    <location>
        <begin position="889"/>
        <end position="916"/>
    </location>
</feature>
<evidence type="ECO:0000256" key="4">
    <source>
        <dbReference type="ARBA" id="ARBA00022771"/>
    </source>
</evidence>
<evidence type="ECO:0000256" key="3">
    <source>
        <dbReference type="ARBA" id="ARBA00022737"/>
    </source>
</evidence>
<feature type="domain" description="C2H2-type" evidence="8">
    <location>
        <begin position="210"/>
        <end position="237"/>
    </location>
</feature>
<dbReference type="GO" id="GO:0008270">
    <property type="term" value="F:zinc ion binding"/>
    <property type="evidence" value="ECO:0007669"/>
    <property type="project" value="UniProtKB-KW"/>
</dbReference>
<dbReference type="Gene3D" id="3.30.160.60">
    <property type="entry name" value="Classic Zinc Finger"/>
    <property type="match status" value="9"/>
</dbReference>
<feature type="domain" description="C2H2-type" evidence="8">
    <location>
        <begin position="142"/>
        <end position="165"/>
    </location>
</feature>
<evidence type="ECO:0000256" key="2">
    <source>
        <dbReference type="ARBA" id="ARBA00022723"/>
    </source>
</evidence>
<evidence type="ECO:0000256" key="1">
    <source>
        <dbReference type="ARBA" id="ARBA00004123"/>
    </source>
</evidence>
<dbReference type="SUPFAM" id="SSF57667">
    <property type="entry name" value="beta-beta-alpha zinc fingers"/>
    <property type="match status" value="7"/>
</dbReference>
<keyword evidence="4 7" id="KW-0863">Zinc-finger</keyword>
<feature type="domain" description="C2H2-type" evidence="8">
    <location>
        <begin position="332"/>
        <end position="360"/>
    </location>
</feature>
<dbReference type="PANTHER" id="PTHR24381">
    <property type="entry name" value="ZINC FINGER PROTEIN"/>
    <property type="match status" value="1"/>
</dbReference>
<keyword evidence="5" id="KW-0862">Zinc</keyword>
<feature type="domain" description="C2H2-type" evidence="8">
    <location>
        <begin position="361"/>
        <end position="389"/>
    </location>
</feature>
<dbReference type="InterPro" id="IPR013087">
    <property type="entry name" value="Znf_C2H2_type"/>
</dbReference>
<keyword evidence="10" id="KW-1185">Reference proteome</keyword>
<dbReference type="Pfam" id="PF00096">
    <property type="entry name" value="zf-C2H2"/>
    <property type="match status" value="6"/>
</dbReference>
<evidence type="ECO:0000256" key="6">
    <source>
        <dbReference type="ARBA" id="ARBA00023242"/>
    </source>
</evidence>
<keyword evidence="2" id="KW-0479">Metal-binding</keyword>
<feature type="domain" description="C2H2-type" evidence="8">
    <location>
        <begin position="1187"/>
        <end position="1215"/>
    </location>
</feature>
<feature type="domain" description="C2H2-type" evidence="8">
    <location>
        <begin position="299"/>
        <end position="326"/>
    </location>
</feature>
<keyword evidence="6" id="KW-0539">Nucleus</keyword>
<dbReference type="GO" id="GO:0000977">
    <property type="term" value="F:RNA polymerase II transcription regulatory region sequence-specific DNA binding"/>
    <property type="evidence" value="ECO:0007669"/>
    <property type="project" value="TreeGrafter"/>
</dbReference>
<dbReference type="AlphaFoldDB" id="A0A8R1HXE5"/>
<reference evidence="10" key="1">
    <citation type="submission" date="2010-08" db="EMBL/GenBank/DDBJ databases">
        <authorList>
            <consortium name="Caenorhabditis japonica Sequencing Consortium"/>
            <person name="Wilson R.K."/>
        </authorList>
    </citation>
    <scope>NUCLEOTIDE SEQUENCE [LARGE SCALE GENOMIC DNA]</scope>
    <source>
        <strain evidence="10">DF5081</strain>
    </source>
</reference>
<organism evidence="9 10">
    <name type="scientific">Caenorhabditis japonica</name>
    <dbReference type="NCBI Taxonomy" id="281687"/>
    <lineage>
        <taxon>Eukaryota</taxon>
        <taxon>Metazoa</taxon>
        <taxon>Ecdysozoa</taxon>
        <taxon>Nematoda</taxon>
        <taxon>Chromadorea</taxon>
        <taxon>Rhabditida</taxon>
        <taxon>Rhabditina</taxon>
        <taxon>Rhabditomorpha</taxon>
        <taxon>Rhabditoidea</taxon>
        <taxon>Rhabditidae</taxon>
        <taxon>Peloderinae</taxon>
        <taxon>Caenorhabditis</taxon>
    </lineage>
</organism>